<dbReference type="Gene3D" id="1.10.287.760">
    <property type="entry name" value="YqgQ-like"/>
    <property type="match status" value="1"/>
</dbReference>
<evidence type="ECO:0000313" key="4">
    <source>
        <dbReference type="Proteomes" id="UP000040576"/>
    </source>
</evidence>
<name>A0A090J051_9BACI</name>
<evidence type="ECO:0000313" key="2">
    <source>
        <dbReference type="EMBL" id="KIO70333.1"/>
    </source>
</evidence>
<evidence type="ECO:0000313" key="3">
    <source>
        <dbReference type="Proteomes" id="UP000032076"/>
    </source>
</evidence>
<dbReference type="RefSeq" id="WP_034771045.1">
    <property type="nucleotide sequence ID" value="NZ_CCRF01000064.1"/>
</dbReference>
<reference evidence="2 3" key="2">
    <citation type="submission" date="2015-01" db="EMBL/GenBank/DDBJ databases">
        <title>Draft Genome Sequences of Four Bacillus thermoamylovorans Strains, Isolated From Food Products.</title>
        <authorList>
            <person name="Krawcyk A.O."/>
            <person name="Berendsen E.M."/>
            <person name="Eijlander R.T."/>
            <person name="de Jong A."/>
            <person name="Wells-Bennik M."/>
            <person name="Kuipers O.P."/>
        </authorList>
    </citation>
    <scope>NUCLEOTIDE SEQUENCE [LARGE SCALE GENOMIC DNA]</scope>
    <source>
        <strain evidence="2 3">B4167</strain>
    </source>
</reference>
<reference evidence="1 4" key="1">
    <citation type="submission" date="2014-07" db="EMBL/GenBank/DDBJ databases">
        <authorList>
            <person name="Wibberg Daniel"/>
        </authorList>
    </citation>
    <scope>NUCLEOTIDE SEQUENCE [LARGE SCALE GENOMIC DNA]</scope>
</reference>
<dbReference type="EMBL" id="JXLU01000147">
    <property type="protein sequence ID" value="KIO70333.1"/>
    <property type="molecule type" value="Genomic_DNA"/>
</dbReference>
<dbReference type="PATRIC" id="fig|35841.6.peg.2476"/>
<sequence length="69" mass="8289">MKTIYDIQQLLKQFGTIIYVGDRLADLQLMESEVTELFRSQLIDIKDYQMALLLLRQEIQKEIDKKKKR</sequence>
<dbReference type="eggNOG" id="COG4483">
    <property type="taxonomic scope" value="Bacteria"/>
</dbReference>
<dbReference type="EMBL" id="CCRF01000064">
    <property type="protein sequence ID" value="CEE02028.1"/>
    <property type="molecule type" value="Genomic_DNA"/>
</dbReference>
<accession>A0A090J051</accession>
<dbReference type="KEGG" id="bthv:CQJ30_12215"/>
<dbReference type="InterPro" id="IPR009256">
    <property type="entry name" value="YqgQ-like"/>
</dbReference>
<gene>
    <name evidence="2" type="ORF">B4167_1025</name>
    <name evidence="1" type="ORF">BT1A1_2207</name>
</gene>
<dbReference type="SUPFAM" id="SSF158379">
    <property type="entry name" value="YqgQ-like"/>
    <property type="match status" value="1"/>
</dbReference>
<dbReference type="AlphaFoldDB" id="A0A090J051"/>
<dbReference type="OrthoDB" id="2361671at2"/>
<dbReference type="Proteomes" id="UP000032076">
    <property type="component" value="Unassembled WGS sequence"/>
</dbReference>
<evidence type="ECO:0000313" key="1">
    <source>
        <dbReference type="EMBL" id="CEE02028.1"/>
    </source>
</evidence>
<dbReference type="Proteomes" id="UP000040576">
    <property type="component" value="Unassembled WGS sequence"/>
</dbReference>
<proteinExistence type="predicted"/>
<organism evidence="1 4">
    <name type="scientific">Caldibacillus thermoamylovorans</name>
    <dbReference type="NCBI Taxonomy" id="35841"/>
    <lineage>
        <taxon>Bacteria</taxon>
        <taxon>Bacillati</taxon>
        <taxon>Bacillota</taxon>
        <taxon>Bacilli</taxon>
        <taxon>Bacillales</taxon>
        <taxon>Bacillaceae</taxon>
        <taxon>Caldibacillus</taxon>
    </lineage>
</organism>
<keyword evidence="4" id="KW-1185">Reference proteome</keyword>
<dbReference type="GeneID" id="92961423"/>
<dbReference type="STRING" id="35841.B4167_1025"/>
<protein>
    <submittedName>
        <fullName evidence="1">Uncharacterized protein</fullName>
    </submittedName>
</protein>
<dbReference type="InterPro" id="IPR023164">
    <property type="entry name" value="YqgQ-like_sf"/>
</dbReference>
<dbReference type="Pfam" id="PF06014">
    <property type="entry name" value="YqgQ-like"/>
    <property type="match status" value="1"/>
</dbReference>